<dbReference type="InterPro" id="IPR014710">
    <property type="entry name" value="RmlC-like_jellyroll"/>
</dbReference>
<dbReference type="CDD" id="cd00038">
    <property type="entry name" value="CAP_ED"/>
    <property type="match status" value="1"/>
</dbReference>
<accession>A0A238J2E9</accession>
<evidence type="ECO:0000256" key="2">
    <source>
        <dbReference type="ARBA" id="ARBA00023125"/>
    </source>
</evidence>
<evidence type="ECO:0000256" key="3">
    <source>
        <dbReference type="ARBA" id="ARBA00023163"/>
    </source>
</evidence>
<evidence type="ECO:0000259" key="5">
    <source>
        <dbReference type="PROSITE" id="PS51063"/>
    </source>
</evidence>
<dbReference type="NCBIfam" id="NF045989">
    <property type="entry name" value="TransRegFnrLRhodb"/>
    <property type="match status" value="1"/>
</dbReference>
<gene>
    <name evidence="6" type="primary">fixK</name>
    <name evidence="6" type="ORF">BOA8489_02247</name>
</gene>
<proteinExistence type="predicted"/>
<dbReference type="PANTHER" id="PTHR24567:SF75">
    <property type="entry name" value="FUMARATE AND NITRATE REDUCTION REGULATORY PROTEIN"/>
    <property type="match status" value="1"/>
</dbReference>
<dbReference type="AlphaFoldDB" id="A0A238J2E9"/>
<dbReference type="Gene3D" id="2.60.120.10">
    <property type="entry name" value="Jelly Rolls"/>
    <property type="match status" value="1"/>
</dbReference>
<dbReference type="InterPro" id="IPR000595">
    <property type="entry name" value="cNMP-bd_dom"/>
</dbReference>
<dbReference type="OrthoDB" id="667966at2"/>
<dbReference type="Pfam" id="PF00027">
    <property type="entry name" value="cNMP_binding"/>
    <property type="match status" value="1"/>
</dbReference>
<dbReference type="PANTHER" id="PTHR24567">
    <property type="entry name" value="CRP FAMILY TRANSCRIPTIONAL REGULATORY PROTEIN"/>
    <property type="match status" value="1"/>
</dbReference>
<dbReference type="PRINTS" id="PR00034">
    <property type="entry name" value="HTHCRP"/>
</dbReference>
<dbReference type="InterPro" id="IPR036390">
    <property type="entry name" value="WH_DNA-bd_sf"/>
</dbReference>
<dbReference type="SUPFAM" id="SSF46785">
    <property type="entry name" value="Winged helix' DNA-binding domain"/>
    <property type="match status" value="1"/>
</dbReference>
<keyword evidence="3" id="KW-0804">Transcription</keyword>
<keyword evidence="2" id="KW-0238">DNA-binding</keyword>
<sequence length="245" mass="26912">MLDEDVKTQARSHTKCASCPVRHRAVCARANSDELTLLDSVKFYKTYQAGQTIALRGDPLEVLSSVVSGTATLSQSMEDGRTQIVGLLLPSDFIGRPGRDTVAHDVTAVTEVTLCCFRRKPFENLLVNMPHVQVRLLEMTLDDLDAARDWMLLLGRKTAREKIASFLLLIAHRSVANAEKTLANEVRIELPLSRETMATYLGLTIETVSRQFTALRKDGLISLDGTRSVFVPDVAALAAEVGDGE</sequence>
<dbReference type="Proteomes" id="UP000201838">
    <property type="component" value="Unassembled WGS sequence"/>
</dbReference>
<dbReference type="Gene3D" id="1.10.10.10">
    <property type="entry name" value="Winged helix-like DNA-binding domain superfamily/Winged helix DNA-binding domain"/>
    <property type="match status" value="1"/>
</dbReference>
<dbReference type="InterPro" id="IPR018335">
    <property type="entry name" value="Tscrpt_reg_HTH_Crp-type_CS"/>
</dbReference>
<evidence type="ECO:0000313" key="6">
    <source>
        <dbReference type="EMBL" id="SMX24130.1"/>
    </source>
</evidence>
<dbReference type="InterPro" id="IPR012318">
    <property type="entry name" value="HTH_CRP"/>
</dbReference>
<organism evidence="6 7">
    <name type="scientific">Boseongicola aestuarii</name>
    <dbReference type="NCBI Taxonomy" id="1470561"/>
    <lineage>
        <taxon>Bacteria</taxon>
        <taxon>Pseudomonadati</taxon>
        <taxon>Pseudomonadota</taxon>
        <taxon>Alphaproteobacteria</taxon>
        <taxon>Rhodobacterales</taxon>
        <taxon>Paracoccaceae</taxon>
        <taxon>Boseongicola</taxon>
    </lineage>
</organism>
<dbReference type="SUPFAM" id="SSF51206">
    <property type="entry name" value="cAMP-binding domain-like"/>
    <property type="match status" value="1"/>
</dbReference>
<dbReference type="InterPro" id="IPR018490">
    <property type="entry name" value="cNMP-bd_dom_sf"/>
</dbReference>
<dbReference type="GO" id="GO:0003677">
    <property type="term" value="F:DNA binding"/>
    <property type="evidence" value="ECO:0007669"/>
    <property type="project" value="UniProtKB-KW"/>
</dbReference>
<keyword evidence="7" id="KW-1185">Reference proteome</keyword>
<dbReference type="PROSITE" id="PS50042">
    <property type="entry name" value="CNMP_BINDING_3"/>
    <property type="match status" value="1"/>
</dbReference>
<dbReference type="InterPro" id="IPR050397">
    <property type="entry name" value="Env_Response_Regulators"/>
</dbReference>
<dbReference type="EMBL" id="FXXQ01000007">
    <property type="protein sequence ID" value="SMX24130.1"/>
    <property type="molecule type" value="Genomic_DNA"/>
</dbReference>
<dbReference type="GO" id="GO:0005829">
    <property type="term" value="C:cytosol"/>
    <property type="evidence" value="ECO:0007669"/>
    <property type="project" value="TreeGrafter"/>
</dbReference>
<dbReference type="SMART" id="SM00100">
    <property type="entry name" value="cNMP"/>
    <property type="match status" value="1"/>
</dbReference>
<reference evidence="6 7" key="1">
    <citation type="submission" date="2017-05" db="EMBL/GenBank/DDBJ databases">
        <authorList>
            <person name="Song R."/>
            <person name="Chenine A.L."/>
            <person name="Ruprecht R.M."/>
        </authorList>
    </citation>
    <scope>NUCLEOTIDE SEQUENCE [LARGE SCALE GENOMIC DNA]</scope>
    <source>
        <strain evidence="6 7">CECT 8489</strain>
    </source>
</reference>
<dbReference type="PROSITE" id="PS51063">
    <property type="entry name" value="HTH_CRP_2"/>
    <property type="match status" value="1"/>
</dbReference>
<dbReference type="InterPro" id="IPR036388">
    <property type="entry name" value="WH-like_DNA-bd_sf"/>
</dbReference>
<dbReference type="Pfam" id="PF13545">
    <property type="entry name" value="HTH_Crp_2"/>
    <property type="match status" value="1"/>
</dbReference>
<dbReference type="CDD" id="cd00092">
    <property type="entry name" value="HTH_CRP"/>
    <property type="match status" value="1"/>
</dbReference>
<dbReference type="GO" id="GO:0003700">
    <property type="term" value="F:DNA-binding transcription factor activity"/>
    <property type="evidence" value="ECO:0007669"/>
    <property type="project" value="InterPro"/>
</dbReference>
<dbReference type="PROSITE" id="PS00042">
    <property type="entry name" value="HTH_CRP_1"/>
    <property type="match status" value="1"/>
</dbReference>
<keyword evidence="1" id="KW-0805">Transcription regulation</keyword>
<protein>
    <submittedName>
        <fullName evidence="6">Nitrogen fixation regulation protein FixK</fullName>
    </submittedName>
</protein>
<evidence type="ECO:0000256" key="1">
    <source>
        <dbReference type="ARBA" id="ARBA00023015"/>
    </source>
</evidence>
<evidence type="ECO:0000313" key="7">
    <source>
        <dbReference type="Proteomes" id="UP000201838"/>
    </source>
</evidence>
<feature type="domain" description="Cyclic nucleotide-binding" evidence="4">
    <location>
        <begin position="26"/>
        <end position="143"/>
    </location>
</feature>
<dbReference type="SMART" id="SM00419">
    <property type="entry name" value="HTH_CRP"/>
    <property type="match status" value="1"/>
</dbReference>
<feature type="domain" description="HTH crp-type" evidence="5">
    <location>
        <begin position="157"/>
        <end position="235"/>
    </location>
</feature>
<evidence type="ECO:0000259" key="4">
    <source>
        <dbReference type="PROSITE" id="PS50042"/>
    </source>
</evidence>
<name>A0A238J2E9_9RHOB</name>
<dbReference type="RefSeq" id="WP_093974096.1">
    <property type="nucleotide sequence ID" value="NZ_FXXQ01000007.1"/>
</dbReference>